<keyword evidence="2" id="KW-0418">Kinase</keyword>
<dbReference type="PANTHER" id="PTHR24421">
    <property type="entry name" value="NITRATE/NITRITE SENSOR PROTEIN NARX-RELATED"/>
    <property type="match status" value="1"/>
</dbReference>
<sequence length="558" mass="59946">MTDPIGYHIPTAPDSVSGLFDSALALTSRLDLTEALQEFVETARRLTSAKYAALGILGSRGETVAFHFSGMEVSEAERLPHPPHGSGVFAEIPVNAPLIINDLASHPAFQGWPEQHPRMKNFLGVPVRIQEQVYGRLYLADKKGGFDDDDAANMVMLANAAAIAVQNSRLYAESEDRAAWIAVSQAITTALLEGTDEEEALELIAKKMRVVSKSCTALIVLPSVGDAWVCEIADGYEAENMIGLEFPPEGRAQTVIREGSGVVVDSMTRTRTMRIPALRGYGPALYAPMMVQGVGAGVIILLRSRSQPEFDLADLAMAESVSKQAALALELASARHAQDVAAQIDERAKIGRDLHDLAIQQLFATGMQITAIREDLESKNGPPDVIGLLNQAIESVDESVKEIRHIVHRLREPDANVVVVERLRREASLARTSLGFAPSFVITLHGQAIPSDADNETVAEIDNLIGADIADDIVAVVREGLSNAARHAKASSVGVTVSVDEKEVRIIVSDDGVGLSPSRARRSGLANLAARARRHGGGFELARGEQHGSVVQWWAPLG</sequence>
<accession>A0A3Q8WSX6</accession>
<dbReference type="AlphaFoldDB" id="A0A3Q8WSX6"/>
<dbReference type="InterPro" id="IPR029016">
    <property type="entry name" value="GAF-like_dom_sf"/>
</dbReference>
<dbReference type="SMART" id="SM00065">
    <property type="entry name" value="GAF"/>
    <property type="match status" value="2"/>
</dbReference>
<dbReference type="InterPro" id="IPR050482">
    <property type="entry name" value="Sensor_HK_TwoCompSys"/>
</dbReference>
<keyword evidence="1" id="KW-0808">Transferase</keyword>
<dbReference type="Pfam" id="PF13185">
    <property type="entry name" value="GAF_2"/>
    <property type="match status" value="2"/>
</dbReference>
<dbReference type="GO" id="GO:0046983">
    <property type="term" value="F:protein dimerization activity"/>
    <property type="evidence" value="ECO:0007669"/>
    <property type="project" value="InterPro"/>
</dbReference>
<dbReference type="OrthoDB" id="5241249at2"/>
<dbReference type="InterPro" id="IPR036890">
    <property type="entry name" value="HATPase_C_sf"/>
</dbReference>
<proteinExistence type="predicted"/>
<reference evidence="6 7" key="1">
    <citation type="submission" date="2018-12" db="EMBL/GenBank/DDBJ databases">
        <title>Complete genome sequence of Flaviflexus salsibiostraticola KCTC 33148.</title>
        <authorList>
            <person name="Bae J.-W."/>
        </authorList>
    </citation>
    <scope>NUCLEOTIDE SEQUENCE [LARGE SCALE GENOMIC DNA]</scope>
    <source>
        <strain evidence="6 7">KCTC 33148</strain>
    </source>
</reference>
<keyword evidence="7" id="KW-1185">Reference proteome</keyword>
<dbReference type="Gene3D" id="3.30.565.10">
    <property type="entry name" value="Histidine kinase-like ATPase, C-terminal domain"/>
    <property type="match status" value="1"/>
</dbReference>
<dbReference type="GO" id="GO:0016020">
    <property type="term" value="C:membrane"/>
    <property type="evidence" value="ECO:0007669"/>
    <property type="project" value="InterPro"/>
</dbReference>
<dbReference type="Gene3D" id="3.30.450.40">
    <property type="match status" value="2"/>
</dbReference>
<feature type="domain" description="Histidine kinase/HSP90-like ATPase" evidence="5">
    <location>
        <begin position="468"/>
        <end position="558"/>
    </location>
</feature>
<dbReference type="InterPro" id="IPR003018">
    <property type="entry name" value="GAF"/>
</dbReference>
<keyword evidence="3" id="KW-0902">Two-component regulatory system</keyword>
<evidence type="ECO:0000259" key="5">
    <source>
        <dbReference type="SMART" id="SM00387"/>
    </source>
</evidence>
<dbReference type="RefSeq" id="WP_126039540.1">
    <property type="nucleotide sequence ID" value="NZ_CP034438.1"/>
</dbReference>
<protein>
    <submittedName>
        <fullName evidence="6">GAF domain-containing protein</fullName>
    </submittedName>
</protein>
<evidence type="ECO:0000256" key="3">
    <source>
        <dbReference type="ARBA" id="ARBA00023012"/>
    </source>
</evidence>
<name>A0A3Q8WSX6_9ACTO</name>
<dbReference type="KEGG" id="fsl:EJO69_04060"/>
<gene>
    <name evidence="6" type="ORF">EJO69_04060</name>
</gene>
<dbReference type="EMBL" id="CP034438">
    <property type="protein sequence ID" value="AZN29572.1"/>
    <property type="molecule type" value="Genomic_DNA"/>
</dbReference>
<dbReference type="Gene3D" id="1.20.5.1930">
    <property type="match status" value="1"/>
</dbReference>
<dbReference type="GO" id="GO:0000155">
    <property type="term" value="F:phosphorelay sensor kinase activity"/>
    <property type="evidence" value="ECO:0007669"/>
    <property type="project" value="InterPro"/>
</dbReference>
<dbReference type="Pfam" id="PF07730">
    <property type="entry name" value="HisKA_3"/>
    <property type="match status" value="1"/>
</dbReference>
<evidence type="ECO:0000313" key="6">
    <source>
        <dbReference type="EMBL" id="AZN29572.1"/>
    </source>
</evidence>
<dbReference type="SMART" id="SM00387">
    <property type="entry name" value="HATPase_c"/>
    <property type="match status" value="1"/>
</dbReference>
<evidence type="ECO:0000256" key="2">
    <source>
        <dbReference type="ARBA" id="ARBA00022777"/>
    </source>
</evidence>
<evidence type="ECO:0000256" key="1">
    <source>
        <dbReference type="ARBA" id="ARBA00022679"/>
    </source>
</evidence>
<evidence type="ECO:0000313" key="7">
    <source>
        <dbReference type="Proteomes" id="UP000270021"/>
    </source>
</evidence>
<evidence type="ECO:0000259" key="4">
    <source>
        <dbReference type="SMART" id="SM00065"/>
    </source>
</evidence>
<organism evidence="6 7">
    <name type="scientific">Flaviflexus salsibiostraticola</name>
    <dbReference type="NCBI Taxonomy" id="1282737"/>
    <lineage>
        <taxon>Bacteria</taxon>
        <taxon>Bacillati</taxon>
        <taxon>Actinomycetota</taxon>
        <taxon>Actinomycetes</taxon>
        <taxon>Actinomycetales</taxon>
        <taxon>Actinomycetaceae</taxon>
        <taxon>Flaviflexus</taxon>
    </lineage>
</organism>
<dbReference type="InterPro" id="IPR011712">
    <property type="entry name" value="Sig_transdc_His_kin_sub3_dim/P"/>
</dbReference>
<dbReference type="CDD" id="cd16917">
    <property type="entry name" value="HATPase_UhpB-NarQ-NarX-like"/>
    <property type="match status" value="1"/>
</dbReference>
<dbReference type="Proteomes" id="UP000270021">
    <property type="component" value="Chromosome"/>
</dbReference>
<dbReference type="SUPFAM" id="SSF55874">
    <property type="entry name" value="ATPase domain of HSP90 chaperone/DNA topoisomerase II/histidine kinase"/>
    <property type="match status" value="1"/>
</dbReference>
<feature type="domain" description="GAF" evidence="4">
    <location>
        <begin position="31"/>
        <end position="175"/>
    </location>
</feature>
<dbReference type="SUPFAM" id="SSF55781">
    <property type="entry name" value="GAF domain-like"/>
    <property type="match status" value="2"/>
</dbReference>
<dbReference type="Pfam" id="PF02518">
    <property type="entry name" value="HATPase_c"/>
    <property type="match status" value="1"/>
</dbReference>
<dbReference type="PANTHER" id="PTHR24421:SF56">
    <property type="entry name" value="OXYGEN SENSOR HISTIDINE KINASE RESPONSE REGULATOR DOST"/>
    <property type="match status" value="1"/>
</dbReference>
<dbReference type="InterPro" id="IPR003594">
    <property type="entry name" value="HATPase_dom"/>
</dbReference>
<feature type="domain" description="GAF" evidence="4">
    <location>
        <begin position="196"/>
        <end position="339"/>
    </location>
</feature>